<dbReference type="InterPro" id="IPR001148">
    <property type="entry name" value="CA_dom"/>
</dbReference>
<keyword evidence="4 8" id="KW-0479">Metal-binding</keyword>
<evidence type="ECO:0000256" key="4">
    <source>
        <dbReference type="ARBA" id="ARBA00022723"/>
    </source>
</evidence>
<evidence type="ECO:0000256" key="5">
    <source>
        <dbReference type="ARBA" id="ARBA00022833"/>
    </source>
</evidence>
<proteinExistence type="inferred from homology"/>
<dbReference type="Pfam" id="PF00194">
    <property type="entry name" value="Carb_anhydrase"/>
    <property type="match status" value="1"/>
</dbReference>
<keyword evidence="6 8" id="KW-0456">Lyase</keyword>
<evidence type="ECO:0000256" key="2">
    <source>
        <dbReference type="ARBA" id="ARBA00010718"/>
    </source>
</evidence>
<dbReference type="Gene3D" id="3.10.200.10">
    <property type="entry name" value="Alpha carbonic anhydrase"/>
    <property type="match status" value="1"/>
</dbReference>
<dbReference type="InterPro" id="IPR023561">
    <property type="entry name" value="Carbonic_anhydrase_a-class"/>
</dbReference>
<accession>B3RKE3</accession>
<comment type="cofactor">
    <cofactor evidence="1 8">
        <name>Zn(2+)</name>
        <dbReference type="ChEBI" id="CHEBI:29105"/>
    </cofactor>
</comment>
<dbReference type="PhylomeDB" id="B3RKE3"/>
<dbReference type="KEGG" id="tad:TRIADDRAFT_51649"/>
<dbReference type="InParanoid" id="B3RKE3"/>
<keyword evidence="11" id="KW-1185">Reference proteome</keyword>
<gene>
    <name evidence="10" type="ORF">TRIADDRAFT_51649</name>
</gene>
<evidence type="ECO:0000256" key="7">
    <source>
        <dbReference type="ARBA" id="ARBA00048348"/>
    </source>
</evidence>
<evidence type="ECO:0000259" key="9">
    <source>
        <dbReference type="PROSITE" id="PS51144"/>
    </source>
</evidence>
<dbReference type="SMART" id="SM01057">
    <property type="entry name" value="Carb_anhydrase"/>
    <property type="match status" value="1"/>
</dbReference>
<dbReference type="AlphaFoldDB" id="B3RKE3"/>
<feature type="domain" description="Alpha-carbonic anhydrase" evidence="9">
    <location>
        <begin position="11"/>
        <end position="243"/>
    </location>
</feature>
<keyword evidence="5 8" id="KW-0862">Zinc</keyword>
<dbReference type="InterPro" id="IPR018338">
    <property type="entry name" value="Carbonic_anhydrase_a-class_CS"/>
</dbReference>
<comment type="similarity">
    <text evidence="2 8">Belongs to the alpha-carbonic anhydrase family.</text>
</comment>
<reference evidence="10 11" key="1">
    <citation type="journal article" date="2008" name="Nature">
        <title>The Trichoplax genome and the nature of placozoans.</title>
        <authorList>
            <person name="Srivastava M."/>
            <person name="Begovic E."/>
            <person name="Chapman J."/>
            <person name="Putnam N.H."/>
            <person name="Hellsten U."/>
            <person name="Kawashima T."/>
            <person name="Kuo A."/>
            <person name="Mitros T."/>
            <person name="Salamov A."/>
            <person name="Carpenter M.L."/>
            <person name="Signorovitch A.Y."/>
            <person name="Moreno M.A."/>
            <person name="Kamm K."/>
            <person name="Grimwood J."/>
            <person name="Schmutz J."/>
            <person name="Shapiro H."/>
            <person name="Grigoriev I.V."/>
            <person name="Buss L.W."/>
            <person name="Schierwater B."/>
            <person name="Dellaporta S.L."/>
            <person name="Rokhsar D.S."/>
        </authorList>
    </citation>
    <scope>NUCLEOTIDE SEQUENCE [LARGE SCALE GENOMIC DNA]</scope>
    <source>
        <strain evidence="10 11">Grell-BS-1999</strain>
    </source>
</reference>
<dbReference type="PROSITE" id="PS00162">
    <property type="entry name" value="ALPHA_CA_1"/>
    <property type="match status" value="1"/>
</dbReference>
<dbReference type="STRING" id="10228.B3RKE3"/>
<dbReference type="GeneID" id="6749807"/>
<dbReference type="eggNOG" id="KOG0382">
    <property type="taxonomic scope" value="Eukaryota"/>
</dbReference>
<organism evidence="10 11">
    <name type="scientific">Trichoplax adhaerens</name>
    <name type="common">Trichoplax reptans</name>
    <dbReference type="NCBI Taxonomy" id="10228"/>
    <lineage>
        <taxon>Eukaryota</taxon>
        <taxon>Metazoa</taxon>
        <taxon>Placozoa</taxon>
        <taxon>Uniplacotomia</taxon>
        <taxon>Trichoplacea</taxon>
        <taxon>Trichoplacidae</taxon>
        <taxon>Trichoplax</taxon>
    </lineage>
</organism>
<dbReference type="EMBL" id="DS985241">
    <property type="protein sequence ID" value="EDV29391.1"/>
    <property type="molecule type" value="Genomic_DNA"/>
</dbReference>
<dbReference type="CDD" id="cd00326">
    <property type="entry name" value="alpha_CA"/>
    <property type="match status" value="1"/>
</dbReference>
<dbReference type="HOGENOM" id="CLU_039326_2_1_1"/>
<dbReference type="Proteomes" id="UP000009022">
    <property type="component" value="Unassembled WGS sequence"/>
</dbReference>
<evidence type="ECO:0000313" key="10">
    <source>
        <dbReference type="EMBL" id="EDV29391.1"/>
    </source>
</evidence>
<evidence type="ECO:0000256" key="3">
    <source>
        <dbReference type="ARBA" id="ARBA00012925"/>
    </source>
</evidence>
<dbReference type="OrthoDB" id="429145at2759"/>
<dbReference type="RefSeq" id="XP_002108593.1">
    <property type="nucleotide sequence ID" value="XM_002108557.1"/>
</dbReference>
<comment type="catalytic activity">
    <reaction evidence="7 8">
        <text>hydrogencarbonate + H(+) = CO2 + H2O</text>
        <dbReference type="Rhea" id="RHEA:10748"/>
        <dbReference type="ChEBI" id="CHEBI:15377"/>
        <dbReference type="ChEBI" id="CHEBI:15378"/>
        <dbReference type="ChEBI" id="CHEBI:16526"/>
        <dbReference type="ChEBI" id="CHEBI:17544"/>
        <dbReference type="EC" id="4.2.1.1"/>
    </reaction>
</comment>
<protein>
    <recommendedName>
        <fullName evidence="3 8">Carbonic anhydrase</fullName>
        <ecNumber evidence="3 8">4.2.1.1</ecNumber>
    </recommendedName>
</protein>
<dbReference type="CTD" id="6749807"/>
<evidence type="ECO:0000256" key="8">
    <source>
        <dbReference type="RuleBase" id="RU367011"/>
    </source>
</evidence>
<dbReference type="SUPFAM" id="SSF51069">
    <property type="entry name" value="Carbonic anhydrase"/>
    <property type="match status" value="1"/>
</dbReference>
<evidence type="ECO:0000256" key="6">
    <source>
        <dbReference type="ARBA" id="ARBA00023239"/>
    </source>
</evidence>
<dbReference type="PROSITE" id="PS51144">
    <property type="entry name" value="ALPHA_CA_2"/>
    <property type="match status" value="1"/>
</dbReference>
<dbReference type="PANTHER" id="PTHR18952:SF141">
    <property type="entry name" value="CARBONIC ANHYDRASE"/>
    <property type="match status" value="1"/>
</dbReference>
<sequence length="243" mass="27488">MSDVTRHGSTFVWGYGSDNGPSKWGQYYPICLGKRQSPINIDSLRTTFNPKLEHIQASHYISPQPNIKTTLTNIGKSIFIQPAIDYSPVLVDPLNSGVFYRAHHLHFHWGASDNYGSENAIDNKYYPIEIHIVHYNIKYQNVLQAIPKPDGLAVIGIFAKIGEGSAGFSWLLQYMQKLQYKDETVTANGFSYSSFLPKDMSKYFTFPGSLTTPLCEESVRWIVMEEPITISSQQSSFNLILHV</sequence>
<dbReference type="GO" id="GO:0004089">
    <property type="term" value="F:carbonate dehydratase activity"/>
    <property type="evidence" value="ECO:0000318"/>
    <property type="project" value="GO_Central"/>
</dbReference>
<evidence type="ECO:0000256" key="1">
    <source>
        <dbReference type="ARBA" id="ARBA00001947"/>
    </source>
</evidence>
<dbReference type="PANTHER" id="PTHR18952">
    <property type="entry name" value="CARBONIC ANHYDRASE"/>
    <property type="match status" value="1"/>
</dbReference>
<dbReference type="GO" id="GO:0005737">
    <property type="term" value="C:cytoplasm"/>
    <property type="evidence" value="ECO:0000318"/>
    <property type="project" value="GO_Central"/>
</dbReference>
<name>B3RKE3_TRIAD</name>
<comment type="function">
    <text evidence="8">Reversible hydration of carbon dioxide.</text>
</comment>
<dbReference type="GO" id="GO:0008270">
    <property type="term" value="F:zinc ion binding"/>
    <property type="evidence" value="ECO:0007669"/>
    <property type="project" value="UniProtKB-UniRule"/>
</dbReference>
<evidence type="ECO:0000313" key="11">
    <source>
        <dbReference type="Proteomes" id="UP000009022"/>
    </source>
</evidence>
<dbReference type="EC" id="4.2.1.1" evidence="3 8"/>
<dbReference type="InterPro" id="IPR036398">
    <property type="entry name" value="CA_dom_sf"/>
</dbReference>